<comment type="function">
    <text evidence="10 13">F(1)F(0) ATP synthase produces ATP from ADP in the presence of a proton or sodium gradient. F-type ATPases consist of two structural domains, F(1) containing the extramembraneous catalytic core and F(0) containing the membrane proton channel, linked together by a central stalk and a peripheral stalk. During catalysis, ATP synthesis in the catalytic domain of F(1) is coupled via a rotary mechanism of the central stalk subunits to proton translocation.</text>
</comment>
<evidence type="ECO:0000256" key="9">
    <source>
        <dbReference type="ARBA" id="ARBA00023310"/>
    </source>
</evidence>
<dbReference type="GO" id="GO:0005886">
    <property type="term" value="C:plasma membrane"/>
    <property type="evidence" value="ECO:0007669"/>
    <property type="project" value="UniProtKB-SubCell"/>
</dbReference>
<dbReference type="PANTHER" id="PTHR33445">
    <property type="entry name" value="ATP SYNTHASE SUBUNIT B', CHLOROPLASTIC"/>
    <property type="match status" value="1"/>
</dbReference>
<evidence type="ECO:0000256" key="4">
    <source>
        <dbReference type="ARBA" id="ARBA00022692"/>
    </source>
</evidence>
<evidence type="ECO:0000256" key="8">
    <source>
        <dbReference type="ARBA" id="ARBA00023136"/>
    </source>
</evidence>
<evidence type="ECO:0000256" key="6">
    <source>
        <dbReference type="ARBA" id="ARBA00022989"/>
    </source>
</evidence>
<evidence type="ECO:0000313" key="16">
    <source>
        <dbReference type="EMBL" id="PZQ46667.1"/>
    </source>
</evidence>
<evidence type="ECO:0000256" key="13">
    <source>
        <dbReference type="HAMAP-Rule" id="MF_01398"/>
    </source>
</evidence>
<keyword evidence="5 13" id="KW-0375">Hydrogen ion transport</keyword>
<dbReference type="GO" id="GO:0045259">
    <property type="term" value="C:proton-transporting ATP synthase complex"/>
    <property type="evidence" value="ECO:0007669"/>
    <property type="project" value="UniProtKB-KW"/>
</dbReference>
<gene>
    <name evidence="13" type="primary">atpF</name>
    <name evidence="16" type="ORF">DI556_19410</name>
</gene>
<dbReference type="GO" id="GO:0012505">
    <property type="term" value="C:endomembrane system"/>
    <property type="evidence" value="ECO:0007669"/>
    <property type="project" value="UniProtKB-SubCell"/>
</dbReference>
<comment type="function">
    <text evidence="11">Component of the F(0) channel, it forms part of the peripheral stalk, linking F(1) to F(0). The b'-subunit is a diverged and duplicated form of b found in plants and photosynthetic bacteria.</text>
</comment>
<keyword evidence="7 13" id="KW-0406">Ion transport</keyword>
<evidence type="ECO:0000256" key="2">
    <source>
        <dbReference type="ARBA" id="ARBA00022448"/>
    </source>
</evidence>
<evidence type="ECO:0000256" key="10">
    <source>
        <dbReference type="ARBA" id="ARBA00025198"/>
    </source>
</evidence>
<feature type="coiled-coil region" evidence="15">
    <location>
        <begin position="74"/>
        <end position="127"/>
    </location>
</feature>
<dbReference type="PANTHER" id="PTHR33445:SF1">
    <property type="entry name" value="ATP SYNTHASE SUBUNIT B"/>
    <property type="match status" value="1"/>
</dbReference>
<dbReference type="InterPro" id="IPR050059">
    <property type="entry name" value="ATP_synthase_B_chain"/>
</dbReference>
<comment type="subcellular location">
    <subcellularLocation>
        <location evidence="13">Cell membrane</location>
        <topology evidence="13">Single-pass membrane protein</topology>
    </subcellularLocation>
    <subcellularLocation>
        <location evidence="12">Endomembrane system</location>
        <topology evidence="12">Single-pass membrane protein</topology>
    </subcellularLocation>
</comment>
<name>A0A2W5PPR3_RHOSU</name>
<dbReference type="EMBL" id="QFPW01000022">
    <property type="protein sequence ID" value="PZQ46667.1"/>
    <property type="molecule type" value="Genomic_DNA"/>
</dbReference>
<evidence type="ECO:0000256" key="12">
    <source>
        <dbReference type="ARBA" id="ARBA00037847"/>
    </source>
</evidence>
<accession>A0A2W5PPR3</accession>
<protein>
    <recommendedName>
        <fullName evidence="13">ATP synthase subunit b</fullName>
    </recommendedName>
    <alternativeName>
        <fullName evidence="13">ATP synthase F(0) sector subunit b</fullName>
    </alternativeName>
    <alternativeName>
        <fullName evidence="13">ATPase subunit I</fullName>
    </alternativeName>
    <alternativeName>
        <fullName evidence="13">F-type ATPase subunit b</fullName>
        <shortName evidence="13">F-ATPase subunit b</shortName>
    </alternativeName>
</protein>
<dbReference type="AlphaFoldDB" id="A0A2W5PPR3"/>
<sequence>MATESLGAADLEHASTGMPQLDISTYPNMIFWLLVALVALYFILSRFALPRIAAVLAERNDAIANDLEEASLFKRRAEEAEAAYNAALATARSEAQKIAADTKAAINAELAQLMAKADAEIAAKSAESEGRIRAIQESATRSVEEVALETAQAIVEAFVPKAADAEAVSAAVSNRLKG</sequence>
<evidence type="ECO:0000256" key="3">
    <source>
        <dbReference type="ARBA" id="ARBA00022547"/>
    </source>
</evidence>
<comment type="subunit">
    <text evidence="13">F-type ATPases have 2 components, F(1) - the catalytic core - and F(0) - the membrane proton channel. F(1) has five subunits: alpha(3), beta(3), gamma(1), delta(1), epsilon(1). F(0) has three main subunits: a(1), b(2) and c(10-14). The alpha and beta chains form an alternating ring which encloses part of the gamma chain. F(1) is attached to F(0) by a central stalk formed by the gamma and epsilon chains, while a peripheral stalk is formed by the delta and b chains.</text>
</comment>
<evidence type="ECO:0000256" key="7">
    <source>
        <dbReference type="ARBA" id="ARBA00023065"/>
    </source>
</evidence>
<keyword evidence="8 13" id="KW-0472">Membrane</keyword>
<evidence type="ECO:0000256" key="15">
    <source>
        <dbReference type="SAM" id="Coils"/>
    </source>
</evidence>
<dbReference type="CDD" id="cd06503">
    <property type="entry name" value="ATP-synt_Fo_b"/>
    <property type="match status" value="1"/>
</dbReference>
<comment type="caution">
    <text evidence="16">The sequence shown here is derived from an EMBL/GenBank/DDBJ whole genome shotgun (WGS) entry which is preliminary data.</text>
</comment>
<keyword evidence="3 13" id="KW-0138">CF(0)</keyword>
<evidence type="ECO:0000256" key="5">
    <source>
        <dbReference type="ARBA" id="ARBA00022781"/>
    </source>
</evidence>
<keyword evidence="15" id="KW-0175">Coiled coil</keyword>
<dbReference type="GO" id="GO:0046933">
    <property type="term" value="F:proton-transporting ATP synthase activity, rotational mechanism"/>
    <property type="evidence" value="ECO:0007669"/>
    <property type="project" value="UniProtKB-UniRule"/>
</dbReference>
<keyword evidence="6 13" id="KW-1133">Transmembrane helix</keyword>
<organism evidence="16 17">
    <name type="scientific">Rhodovulum sulfidophilum</name>
    <name type="common">Rhodobacter sulfidophilus</name>
    <dbReference type="NCBI Taxonomy" id="35806"/>
    <lineage>
        <taxon>Bacteria</taxon>
        <taxon>Pseudomonadati</taxon>
        <taxon>Pseudomonadota</taxon>
        <taxon>Alphaproteobacteria</taxon>
        <taxon>Rhodobacterales</taxon>
        <taxon>Paracoccaceae</taxon>
        <taxon>Rhodovulum</taxon>
    </lineage>
</organism>
<comment type="similarity">
    <text evidence="1 13 14">Belongs to the ATPase B chain family.</text>
</comment>
<dbReference type="Pfam" id="PF00430">
    <property type="entry name" value="ATP-synt_B"/>
    <property type="match status" value="1"/>
</dbReference>
<dbReference type="GO" id="GO:0046961">
    <property type="term" value="F:proton-transporting ATPase activity, rotational mechanism"/>
    <property type="evidence" value="ECO:0007669"/>
    <property type="project" value="TreeGrafter"/>
</dbReference>
<keyword evidence="9 13" id="KW-0066">ATP synthesis</keyword>
<keyword evidence="13" id="KW-1003">Cell membrane</keyword>
<evidence type="ECO:0000256" key="11">
    <source>
        <dbReference type="ARBA" id="ARBA00025614"/>
    </source>
</evidence>
<feature type="transmembrane region" description="Helical" evidence="13">
    <location>
        <begin position="29"/>
        <end position="49"/>
    </location>
</feature>
<dbReference type="Proteomes" id="UP000249185">
    <property type="component" value="Unassembled WGS sequence"/>
</dbReference>
<dbReference type="HAMAP" id="MF_01398">
    <property type="entry name" value="ATP_synth_b_bprime"/>
    <property type="match status" value="1"/>
</dbReference>
<proteinExistence type="inferred from homology"/>
<keyword evidence="4 13" id="KW-0812">Transmembrane</keyword>
<keyword evidence="2 13" id="KW-0813">Transport</keyword>
<dbReference type="InterPro" id="IPR002146">
    <property type="entry name" value="ATP_synth_b/b'su_bac/chlpt"/>
</dbReference>
<evidence type="ECO:0000256" key="1">
    <source>
        <dbReference type="ARBA" id="ARBA00005513"/>
    </source>
</evidence>
<dbReference type="NCBIfam" id="NF009988">
    <property type="entry name" value="PRK13454.1"/>
    <property type="match status" value="1"/>
</dbReference>
<reference evidence="16 17" key="1">
    <citation type="submission" date="2017-08" db="EMBL/GenBank/DDBJ databases">
        <title>Infants hospitalized years apart are colonized by the same room-sourced microbial strains.</title>
        <authorList>
            <person name="Brooks B."/>
            <person name="Olm M.R."/>
            <person name="Firek B.A."/>
            <person name="Baker R."/>
            <person name="Thomas B.C."/>
            <person name="Morowitz M.J."/>
            <person name="Banfield J.F."/>
        </authorList>
    </citation>
    <scope>NUCLEOTIDE SEQUENCE [LARGE SCALE GENOMIC DNA]</scope>
    <source>
        <strain evidence="16">S2_005_002_R2_34</strain>
    </source>
</reference>
<dbReference type="GO" id="GO:0016787">
    <property type="term" value="F:hydrolase activity"/>
    <property type="evidence" value="ECO:0007669"/>
    <property type="project" value="UniProtKB-KW"/>
</dbReference>
<evidence type="ECO:0000313" key="17">
    <source>
        <dbReference type="Proteomes" id="UP000249185"/>
    </source>
</evidence>
<evidence type="ECO:0000256" key="14">
    <source>
        <dbReference type="RuleBase" id="RU003848"/>
    </source>
</evidence>
<keyword evidence="16" id="KW-0378">Hydrolase</keyword>